<reference evidence="1" key="1">
    <citation type="submission" date="2013-08" db="EMBL/GenBank/DDBJ databases">
        <authorList>
            <person name="Mendez C."/>
            <person name="Richter M."/>
            <person name="Ferrer M."/>
            <person name="Sanchez J."/>
        </authorList>
    </citation>
    <scope>NUCLEOTIDE SEQUENCE</scope>
</reference>
<dbReference type="Gene3D" id="1.20.1250.20">
    <property type="entry name" value="MFS general substrate transporter like domains"/>
    <property type="match status" value="1"/>
</dbReference>
<name>T0ZZT7_9ZZZZ</name>
<protein>
    <recommendedName>
        <fullName evidence="2">General substrate transporter</fullName>
    </recommendedName>
</protein>
<organism evidence="1">
    <name type="scientific">mine drainage metagenome</name>
    <dbReference type="NCBI Taxonomy" id="410659"/>
    <lineage>
        <taxon>unclassified sequences</taxon>
        <taxon>metagenomes</taxon>
        <taxon>ecological metagenomes</taxon>
    </lineage>
</organism>
<gene>
    <name evidence="1" type="ORF">B1B_17242</name>
</gene>
<comment type="caution">
    <text evidence="1">The sequence shown here is derived from an EMBL/GenBank/DDBJ whole genome shotgun (WGS) entry which is preliminary data.</text>
</comment>
<dbReference type="SUPFAM" id="SSF103473">
    <property type="entry name" value="MFS general substrate transporter"/>
    <property type="match status" value="1"/>
</dbReference>
<dbReference type="EMBL" id="AUZY01011522">
    <property type="protein sequence ID" value="EQD34364.1"/>
    <property type="molecule type" value="Genomic_DNA"/>
</dbReference>
<evidence type="ECO:0008006" key="2">
    <source>
        <dbReference type="Google" id="ProtNLM"/>
    </source>
</evidence>
<accession>T0ZZT7</accession>
<dbReference type="InterPro" id="IPR036259">
    <property type="entry name" value="MFS_trans_sf"/>
</dbReference>
<feature type="non-terminal residue" evidence="1">
    <location>
        <position position="70"/>
    </location>
</feature>
<proteinExistence type="predicted"/>
<dbReference type="AlphaFoldDB" id="T0ZZT7"/>
<reference evidence="1" key="2">
    <citation type="journal article" date="2014" name="ISME J.">
        <title>Microbial stratification in low pH oxic and suboxic macroscopic growths along an acid mine drainage.</title>
        <authorList>
            <person name="Mendez-Garcia C."/>
            <person name="Mesa V."/>
            <person name="Sprenger R.R."/>
            <person name="Richter M."/>
            <person name="Diez M.S."/>
            <person name="Solano J."/>
            <person name="Bargiela R."/>
            <person name="Golyshina O.V."/>
            <person name="Manteca A."/>
            <person name="Ramos J.L."/>
            <person name="Gallego J.R."/>
            <person name="Llorente I."/>
            <person name="Martins Dos Santos V.A."/>
            <person name="Jensen O.N."/>
            <person name="Pelaez A.I."/>
            <person name="Sanchez J."/>
            <person name="Ferrer M."/>
        </authorList>
    </citation>
    <scope>NUCLEOTIDE SEQUENCE</scope>
</reference>
<sequence>MVEEKDKELLKELDETGSGRFHRKAIFVAGMGFFSDAYDLFVISTALPIIGSAAVFGSEITSSFISGMIG</sequence>
<evidence type="ECO:0000313" key="1">
    <source>
        <dbReference type="EMBL" id="EQD34364.1"/>
    </source>
</evidence>